<accession>A0ABV6RS57</accession>
<gene>
    <name evidence="2" type="ORF">ACFFGH_18300</name>
</gene>
<keyword evidence="3" id="KW-1185">Reference proteome</keyword>
<sequence length="444" mass="48791">MRFLNPAASVLAAPIVALSLFAAPAVQAHPVEGSIHTVSRHGDPLLWGSVNAINGEVYMAGGPTRAPDCDNGVLKDGSYYYQVTDRRTGRLITAQPITSRRFEVQGGLIRNPRWSDGDETDCGSHTIAMPTRSPYTPKNPNMLIAVTRVSDYERICGRGVDCGARGFESKRTFWRRYQMRTDNVGIAEITAFRFYDANANARYDKDEVDMPEWIALLTADHMDRYEQFDEFGLIQVKVLPGRYAMGIVDGRHGYPWHETATLTKGHDGSPGYVRFELKPNEKRTIAYGAYCVVPTGQDPWYWREGEGATLVDAQDLAALRSLNLRNTDGSHFDPWSLNDYSVWVSIDRGSLSKELSVAIGSMTLSIRNGFSNPMSPIMPIRSSLGDLLSAANTSLAADGDARPGDAEYATQSRLQPAIANLPDSNFEGTTGVLPATPCAPDIPF</sequence>
<reference evidence="2 3" key="1">
    <citation type="submission" date="2024-09" db="EMBL/GenBank/DDBJ databases">
        <authorList>
            <person name="Sun Q."/>
            <person name="Mori K."/>
        </authorList>
    </citation>
    <scope>NUCLEOTIDE SEQUENCE [LARGE SCALE GENOMIC DNA]</scope>
    <source>
        <strain evidence="2 3">KCTC 23076</strain>
    </source>
</reference>
<evidence type="ECO:0000313" key="2">
    <source>
        <dbReference type="EMBL" id="MFC0679796.1"/>
    </source>
</evidence>
<comment type="caution">
    <text evidence="2">The sequence shown here is derived from an EMBL/GenBank/DDBJ whole genome shotgun (WGS) entry which is preliminary data.</text>
</comment>
<evidence type="ECO:0000256" key="1">
    <source>
        <dbReference type="SAM" id="SignalP"/>
    </source>
</evidence>
<keyword evidence="1" id="KW-0732">Signal</keyword>
<dbReference type="RefSeq" id="WP_386670885.1">
    <property type="nucleotide sequence ID" value="NZ_JBHLTG010000004.1"/>
</dbReference>
<dbReference type="EMBL" id="JBHLTG010000004">
    <property type="protein sequence ID" value="MFC0679796.1"/>
    <property type="molecule type" value="Genomic_DNA"/>
</dbReference>
<dbReference type="Proteomes" id="UP001589896">
    <property type="component" value="Unassembled WGS sequence"/>
</dbReference>
<evidence type="ECO:0008006" key="4">
    <source>
        <dbReference type="Google" id="ProtNLM"/>
    </source>
</evidence>
<name>A0ABV6RS57_9GAMM</name>
<feature type="chain" id="PRO_5046162453" description="Secreted protein" evidence="1">
    <location>
        <begin position="29"/>
        <end position="444"/>
    </location>
</feature>
<protein>
    <recommendedName>
        <fullName evidence="4">Secreted protein</fullName>
    </recommendedName>
</protein>
<organism evidence="2 3">
    <name type="scientific">Lysobacter korlensis</name>
    <dbReference type="NCBI Taxonomy" id="553636"/>
    <lineage>
        <taxon>Bacteria</taxon>
        <taxon>Pseudomonadati</taxon>
        <taxon>Pseudomonadota</taxon>
        <taxon>Gammaproteobacteria</taxon>
        <taxon>Lysobacterales</taxon>
        <taxon>Lysobacteraceae</taxon>
        <taxon>Lysobacter</taxon>
    </lineage>
</organism>
<feature type="signal peptide" evidence="1">
    <location>
        <begin position="1"/>
        <end position="28"/>
    </location>
</feature>
<evidence type="ECO:0000313" key="3">
    <source>
        <dbReference type="Proteomes" id="UP001589896"/>
    </source>
</evidence>
<proteinExistence type="predicted"/>